<name>A0ABQ3HKV0_9ACTN</name>
<gene>
    <name evidence="1" type="ORF">GCM10011376_29000</name>
</gene>
<evidence type="ECO:0000313" key="1">
    <source>
        <dbReference type="EMBL" id="GHE18290.1"/>
    </source>
</evidence>
<sequence>MATLTRSIIIDAPVDTVFDFALDINQLWKAKDVALTEVDIEPGGVGTSARLNSHLLGFHLEGGVEYTEVVPGQLIVAQAHWFMEKPTWRFTFEPADGRTKVTAEGEWDMKVPVVGKPIEKMMVKEHEPFLEEMLANLKAQVEAKNAA</sequence>
<comment type="caution">
    <text evidence="1">The sequence shown here is derived from an EMBL/GenBank/DDBJ whole genome shotgun (WGS) entry which is preliminary data.</text>
</comment>
<evidence type="ECO:0000313" key="2">
    <source>
        <dbReference type="Proteomes" id="UP000597341"/>
    </source>
</evidence>
<keyword evidence="2" id="KW-1185">Reference proteome</keyword>
<dbReference type="Proteomes" id="UP000597341">
    <property type="component" value="Unassembled WGS sequence"/>
</dbReference>
<dbReference type="Gene3D" id="3.30.530.20">
    <property type="match status" value="1"/>
</dbReference>
<protein>
    <recommendedName>
        <fullName evidence="3">Polyketide cyclase / dehydrase and lipid transport</fullName>
    </recommendedName>
</protein>
<dbReference type="SUPFAM" id="SSF55961">
    <property type="entry name" value="Bet v1-like"/>
    <property type="match status" value="1"/>
</dbReference>
<organism evidence="1 2">
    <name type="scientific">Nocardioides flavus</name>
    <name type="common">ex Wang et al. 2016</name>
    <dbReference type="NCBI Taxonomy" id="2058780"/>
    <lineage>
        <taxon>Bacteria</taxon>
        <taxon>Bacillati</taxon>
        <taxon>Actinomycetota</taxon>
        <taxon>Actinomycetes</taxon>
        <taxon>Propionibacteriales</taxon>
        <taxon>Nocardioidaceae</taxon>
        <taxon>Nocardioides</taxon>
    </lineage>
</organism>
<dbReference type="Pfam" id="PF10604">
    <property type="entry name" value="Polyketide_cyc2"/>
    <property type="match status" value="1"/>
</dbReference>
<dbReference type="EMBL" id="BNAD01000009">
    <property type="protein sequence ID" value="GHE18290.1"/>
    <property type="molecule type" value="Genomic_DNA"/>
</dbReference>
<dbReference type="InterPro" id="IPR019587">
    <property type="entry name" value="Polyketide_cyclase/dehydratase"/>
</dbReference>
<dbReference type="RefSeq" id="WP_191280204.1">
    <property type="nucleotide sequence ID" value="NZ_BNAD01000009.1"/>
</dbReference>
<proteinExistence type="predicted"/>
<dbReference type="InterPro" id="IPR023393">
    <property type="entry name" value="START-like_dom_sf"/>
</dbReference>
<accession>A0ABQ3HKV0</accession>
<evidence type="ECO:0008006" key="3">
    <source>
        <dbReference type="Google" id="ProtNLM"/>
    </source>
</evidence>
<reference evidence="2" key="1">
    <citation type="journal article" date="2019" name="Int. J. Syst. Evol. Microbiol.">
        <title>The Global Catalogue of Microorganisms (GCM) 10K type strain sequencing project: providing services to taxonomists for standard genome sequencing and annotation.</title>
        <authorList>
            <consortium name="The Broad Institute Genomics Platform"/>
            <consortium name="The Broad Institute Genome Sequencing Center for Infectious Disease"/>
            <person name="Wu L."/>
            <person name="Ma J."/>
        </authorList>
    </citation>
    <scope>NUCLEOTIDE SEQUENCE [LARGE SCALE GENOMIC DNA]</scope>
    <source>
        <strain evidence="2">CGMCC 1.12791</strain>
    </source>
</reference>